<evidence type="ECO:0000313" key="3">
    <source>
        <dbReference type="Proteomes" id="UP000230066"/>
    </source>
</evidence>
<comment type="caution">
    <text evidence="2">The sequence shown here is derived from an EMBL/GenBank/DDBJ whole genome shotgun (WGS) entry which is preliminary data.</text>
</comment>
<reference evidence="2" key="1">
    <citation type="submission" date="2019-03" db="EMBL/GenBank/DDBJ databases">
        <title>Improved annotation for the trematode Fasciola hepatica.</title>
        <authorList>
            <person name="Choi Y.-J."/>
            <person name="Martin J."/>
            <person name="Mitreva M."/>
        </authorList>
    </citation>
    <scope>NUCLEOTIDE SEQUENCE [LARGE SCALE GENOMIC DNA]</scope>
</reference>
<organism evidence="2 3">
    <name type="scientific">Fasciola hepatica</name>
    <name type="common">Liver fluke</name>
    <dbReference type="NCBI Taxonomy" id="6192"/>
    <lineage>
        <taxon>Eukaryota</taxon>
        <taxon>Metazoa</taxon>
        <taxon>Spiralia</taxon>
        <taxon>Lophotrochozoa</taxon>
        <taxon>Platyhelminthes</taxon>
        <taxon>Trematoda</taxon>
        <taxon>Digenea</taxon>
        <taxon>Plagiorchiida</taxon>
        <taxon>Echinostomata</taxon>
        <taxon>Echinostomatoidea</taxon>
        <taxon>Fasciolidae</taxon>
        <taxon>Fasciola</taxon>
    </lineage>
</organism>
<dbReference type="InterPro" id="IPR001715">
    <property type="entry name" value="CH_dom"/>
</dbReference>
<dbReference type="GO" id="GO:0015629">
    <property type="term" value="C:actin cytoskeleton"/>
    <property type="evidence" value="ECO:0007669"/>
    <property type="project" value="TreeGrafter"/>
</dbReference>
<sequence>MAANLRAEKVGFAKQAAERMAAKFDGEEAAKTLRWILQFPTPTGIPSQFLCAVDKIPKDIKSVDMNQYADYLYNGLVLGYLMACIKPDLLSQLKTANTWKVSAAAPFETTRQRERIGLFLKFLSEVGVPTTSQFQTDQLYEKTGLAQVVIALNHLAMAVKK</sequence>
<evidence type="ECO:0000313" key="2">
    <source>
        <dbReference type="EMBL" id="THD24007.1"/>
    </source>
</evidence>
<dbReference type="SUPFAM" id="SSF47576">
    <property type="entry name" value="Calponin-homology domain, CH-domain"/>
    <property type="match status" value="1"/>
</dbReference>
<proteinExistence type="predicted"/>
<gene>
    <name evidence="2" type="ORF">D915_005327</name>
</gene>
<dbReference type="GO" id="GO:0051015">
    <property type="term" value="F:actin filament binding"/>
    <property type="evidence" value="ECO:0007669"/>
    <property type="project" value="TreeGrafter"/>
</dbReference>
<protein>
    <submittedName>
        <fullName evidence="2">Myophilin</fullName>
    </submittedName>
</protein>
<accession>A0A4E0RTH9</accession>
<dbReference type="Proteomes" id="UP000230066">
    <property type="component" value="Unassembled WGS sequence"/>
</dbReference>
<dbReference type="PANTHER" id="PTHR47385">
    <property type="entry name" value="CALPONIN"/>
    <property type="match status" value="1"/>
</dbReference>
<dbReference type="AlphaFoldDB" id="A0A4E0RTH9"/>
<feature type="domain" description="Calponin-homology (CH)" evidence="1">
    <location>
        <begin position="58"/>
        <end position="157"/>
    </location>
</feature>
<dbReference type="Gene3D" id="1.10.418.10">
    <property type="entry name" value="Calponin-like domain"/>
    <property type="match status" value="1"/>
</dbReference>
<dbReference type="InterPro" id="IPR036872">
    <property type="entry name" value="CH_dom_sf"/>
</dbReference>
<dbReference type="InterPro" id="IPR050606">
    <property type="entry name" value="Calponin-like"/>
</dbReference>
<dbReference type="EMBL" id="JXXN02001821">
    <property type="protein sequence ID" value="THD24007.1"/>
    <property type="molecule type" value="Genomic_DNA"/>
</dbReference>
<name>A0A4E0RTH9_FASHE</name>
<dbReference type="GO" id="GO:0007015">
    <property type="term" value="P:actin filament organization"/>
    <property type="evidence" value="ECO:0007669"/>
    <property type="project" value="TreeGrafter"/>
</dbReference>
<keyword evidence="3" id="KW-1185">Reference proteome</keyword>
<dbReference type="PANTHER" id="PTHR47385:SF14">
    <property type="entry name" value="TRANSGELIN"/>
    <property type="match status" value="1"/>
</dbReference>
<evidence type="ECO:0000259" key="1">
    <source>
        <dbReference type="Pfam" id="PF00307"/>
    </source>
</evidence>
<dbReference type="Pfam" id="PF00307">
    <property type="entry name" value="CH"/>
    <property type="match status" value="1"/>
</dbReference>